<accession>A0A0U0TC37</accession>
<name>A0A0U0TC37_MYCTX</name>
<evidence type="ECO:0000313" key="3">
    <source>
        <dbReference type="Proteomes" id="UP000038802"/>
    </source>
</evidence>
<feature type="compositionally biased region" description="Polar residues" evidence="1">
    <location>
        <begin position="75"/>
        <end position="87"/>
    </location>
</feature>
<feature type="region of interest" description="Disordered" evidence="1">
    <location>
        <begin position="69"/>
        <end position="94"/>
    </location>
</feature>
<sequence length="114" mass="12401">MLRWSAKRAAIANVFFSPPPPIKIGMRSRYRGSAIADSVVYQSPKNVGRSPLTIGSRICSASSSRLNRSLKVPNSKPSWRCSSSNQPAPMPRIARPALTTSSVVMIFASRVGLR</sequence>
<dbReference type="AlphaFoldDB" id="A0A0U0TC37"/>
<organism evidence="2 3">
    <name type="scientific">Mycobacterium tuberculosis</name>
    <dbReference type="NCBI Taxonomy" id="1773"/>
    <lineage>
        <taxon>Bacteria</taxon>
        <taxon>Bacillati</taxon>
        <taxon>Actinomycetota</taxon>
        <taxon>Actinomycetes</taxon>
        <taxon>Mycobacteriales</taxon>
        <taxon>Mycobacteriaceae</taxon>
        <taxon>Mycobacterium</taxon>
        <taxon>Mycobacterium tuberculosis complex</taxon>
    </lineage>
</organism>
<proteinExistence type="predicted"/>
<evidence type="ECO:0000256" key="1">
    <source>
        <dbReference type="SAM" id="MobiDB-lite"/>
    </source>
</evidence>
<gene>
    <name evidence="2" type="ORF">ERS007703_05140</name>
</gene>
<dbReference type="Proteomes" id="UP000038802">
    <property type="component" value="Unassembled WGS sequence"/>
</dbReference>
<reference evidence="3" key="1">
    <citation type="submission" date="2015-03" db="EMBL/GenBank/DDBJ databases">
        <authorList>
            <consortium name="Pathogen Informatics"/>
        </authorList>
    </citation>
    <scope>NUCLEOTIDE SEQUENCE [LARGE SCALE GENOMIC DNA]</scope>
    <source>
        <strain evidence="3">K00500041</strain>
    </source>
</reference>
<dbReference type="EMBL" id="CSAE01001178">
    <property type="protein sequence ID" value="COX37089.1"/>
    <property type="molecule type" value="Genomic_DNA"/>
</dbReference>
<evidence type="ECO:0000313" key="2">
    <source>
        <dbReference type="EMBL" id="COX37089.1"/>
    </source>
</evidence>
<protein>
    <submittedName>
        <fullName evidence="2">Uncharacterized protein</fullName>
    </submittedName>
</protein>